<sequence length="943" mass="104446">MAGMAAGSSDVPVDHLDYGHIGKLSNTSELEKILKVLRSRSEGYYPDLIKFTEDRLRTLKPSSKLLIEDQKVKRAKELSKEQLNEIRSDMKQWEEDMTEKDRHLSSSSATHDDDESHILPPVRTTVNINPQSKAKSTKKEPNPSRIKSSDYSSWDKFEPDKVEEKVVEDKTTSTGSSCKVPPEKLSAKELSLSEHEKERQADKEREKGNEAFRAGDYKEALVYYSRSISFCPSPPAYNNKALTLNKLGRYSESVGSCNEVLKVEPNNIKALLRRADAYCSLKQYEQSVSDIESVLKIEPANKRATELLKKVNGEMGRAKGVTDENGGGAKGGAKKGKRITIEEVDGTNEESKGEEPVAKTTKEEVVEIESKPRPPVVQAPLPPAVQKKKEEGNSFFKRGQYGDAVGCYTKCIQLLEKESGDHSQSLSIVLSNRAACHFKNGDCRGCINDATRSIELVPVNLKSFVRRAQAYETMEKYKEAYCDYQLALRIDSRVDQARLASSRISLLLRDAHGNNWRDFLPANSDIDRVKAGLAEMSPQATPPTPQATPPKPEEKGGAPLPPNTPVVMSTVSSGSDTSPSQSTSAPVQSSSTGSNTTATNASSAMDRKKDFEDSKSKGNEFVKQTNYQAAVECYTHCVSLQPHEVAPYTNRALCHLKLSQFSLAEDDCSKALALDNTNPKALYRRALARKGLGKLNEALKDLRTLIGQEPDNGAAKKEEKLVYDLYLQELRKLQETPSSSSDTGGLSGQSSKKSSGKKSKPAATPSATPPAAKQPTSKSKRKKVTIDEVVEPEVTEDKGDEREVGEIKEKLSDIKQVKLSLMEYRQLWNTTATSSATTPRQYAELLIRIPSDILPQVIGSKLEGFNLTGIVSAVEQYIMKECLYKVAYDVLLSLTTVPRFKMILMFLSETDKQCLRRIFSSLEGTGSYNYEQINKLRHSYSLL</sequence>
<evidence type="ECO:0000259" key="7">
    <source>
        <dbReference type="Pfam" id="PF13877"/>
    </source>
</evidence>
<feature type="compositionally biased region" description="Basic and acidic residues" evidence="6">
    <location>
        <begin position="89"/>
        <end position="117"/>
    </location>
</feature>
<feature type="compositionally biased region" description="Basic and acidic residues" evidence="6">
    <location>
        <begin position="605"/>
        <end position="617"/>
    </location>
</feature>
<proteinExistence type="predicted"/>
<feature type="compositionally biased region" description="Polar residues" evidence="6">
    <location>
        <begin position="124"/>
        <end position="134"/>
    </location>
</feature>
<feature type="compositionally biased region" description="Low complexity" evidence="6">
    <location>
        <begin position="566"/>
        <end position="604"/>
    </location>
</feature>
<keyword evidence="3" id="KW-0677">Repeat</keyword>
<dbReference type="InterPro" id="IPR019734">
    <property type="entry name" value="TPR_rpt"/>
</dbReference>
<dbReference type="EnsemblMetazoa" id="XM_011404193.2">
    <property type="protein sequence ID" value="XP_011402495.1"/>
    <property type="gene ID" value="LOC100633970"/>
</dbReference>
<organism evidence="8">
    <name type="scientific">Amphimedon queenslandica</name>
    <name type="common">Sponge</name>
    <dbReference type="NCBI Taxonomy" id="400682"/>
    <lineage>
        <taxon>Eukaryota</taxon>
        <taxon>Metazoa</taxon>
        <taxon>Porifera</taxon>
        <taxon>Demospongiae</taxon>
        <taxon>Heteroscleromorpha</taxon>
        <taxon>Haplosclerida</taxon>
        <taxon>Niphatidae</taxon>
        <taxon>Amphimedon</taxon>
    </lineage>
</organism>
<evidence type="ECO:0000313" key="9">
    <source>
        <dbReference type="Proteomes" id="UP000007879"/>
    </source>
</evidence>
<evidence type="ECO:0000313" key="8">
    <source>
        <dbReference type="EnsemblMetazoa" id="Aqu2.1.37729_001"/>
    </source>
</evidence>
<feature type="domain" description="RNA-polymerase II-associated protein 3-like C-terminal" evidence="7">
    <location>
        <begin position="820"/>
        <end position="912"/>
    </location>
</feature>
<feature type="region of interest" description="Disordered" evidence="6">
    <location>
        <begin position="89"/>
        <end position="209"/>
    </location>
</feature>
<dbReference type="Proteomes" id="UP000007879">
    <property type="component" value="Unassembled WGS sequence"/>
</dbReference>
<feature type="region of interest" description="Disordered" evidence="6">
    <location>
        <begin position="535"/>
        <end position="617"/>
    </location>
</feature>
<dbReference type="EnsemblMetazoa" id="Aqu2.1.37729_001">
    <property type="protein sequence ID" value="Aqu2.1.37729_001"/>
    <property type="gene ID" value="Aqu2.1.37729"/>
</dbReference>
<gene>
    <name evidence="8" type="primary">100633970</name>
</gene>
<dbReference type="InterPro" id="IPR051982">
    <property type="entry name" value="CiliaryAsmbly_MitoImport"/>
</dbReference>
<dbReference type="GO" id="GO:0005829">
    <property type="term" value="C:cytosol"/>
    <property type="evidence" value="ECO:0007669"/>
    <property type="project" value="TreeGrafter"/>
</dbReference>
<dbReference type="GO" id="GO:0006626">
    <property type="term" value="P:protein targeting to mitochondrion"/>
    <property type="evidence" value="ECO:0007669"/>
    <property type="project" value="TreeGrafter"/>
</dbReference>
<dbReference type="Pfam" id="PF13174">
    <property type="entry name" value="TPR_6"/>
    <property type="match status" value="1"/>
</dbReference>
<keyword evidence="4 5" id="KW-0802">TPR repeat</keyword>
<dbReference type="InterPro" id="IPR025986">
    <property type="entry name" value="RPAP3-like_C"/>
</dbReference>
<feature type="compositionally biased region" description="Low complexity" evidence="6">
    <location>
        <begin position="761"/>
        <end position="777"/>
    </location>
</feature>
<evidence type="ECO:0000256" key="5">
    <source>
        <dbReference type="PROSITE-ProRule" id="PRU00339"/>
    </source>
</evidence>
<reference evidence="8" key="2">
    <citation type="submission" date="2017-05" db="UniProtKB">
        <authorList>
            <consortium name="EnsemblMetazoa"/>
        </authorList>
    </citation>
    <scope>IDENTIFICATION</scope>
</reference>
<dbReference type="PANTHER" id="PTHR45984">
    <property type="entry name" value="RNA (RNA) POLYMERASE II ASSOCIATED PROTEIN HOMOLOG"/>
    <property type="match status" value="1"/>
</dbReference>
<dbReference type="AlphaFoldDB" id="A0A1X7VDA7"/>
<comment type="subcellular location">
    <subcellularLocation>
        <location evidence="1">Cytoplasm</location>
    </subcellularLocation>
</comment>
<name>A0A1X7VDA7_AMPQE</name>
<feature type="compositionally biased region" description="Polar residues" evidence="6">
    <location>
        <begin position="735"/>
        <end position="744"/>
    </location>
</feature>
<dbReference type="GO" id="GO:0005739">
    <property type="term" value="C:mitochondrion"/>
    <property type="evidence" value="ECO:0007669"/>
    <property type="project" value="TreeGrafter"/>
</dbReference>
<dbReference type="STRING" id="400682.A0A1X7VDA7"/>
<feature type="compositionally biased region" description="Basic and acidic residues" evidence="6">
    <location>
        <begin position="349"/>
        <end position="372"/>
    </location>
</feature>
<dbReference type="PANTHER" id="PTHR45984:SF1">
    <property type="entry name" value="SPAG1 AXONEMAL DYNEIN ASSEMBLY FACTOR"/>
    <property type="match status" value="1"/>
</dbReference>
<feature type="compositionally biased region" description="Pro residues" evidence="6">
    <location>
        <begin position="540"/>
        <end position="550"/>
    </location>
</feature>
<feature type="repeat" description="TPR" evidence="5">
    <location>
        <begin position="268"/>
        <end position="301"/>
    </location>
</feature>
<feature type="region of interest" description="Disordered" evidence="6">
    <location>
        <begin position="734"/>
        <end position="802"/>
    </location>
</feature>
<dbReference type="Pfam" id="PF13877">
    <property type="entry name" value="RPAP3_C"/>
    <property type="match status" value="1"/>
</dbReference>
<evidence type="ECO:0000256" key="6">
    <source>
        <dbReference type="SAM" id="MobiDB-lite"/>
    </source>
</evidence>
<accession>A0A1X7VDA7</accession>
<dbReference type="InterPro" id="IPR011990">
    <property type="entry name" value="TPR-like_helical_dom_sf"/>
</dbReference>
<evidence type="ECO:0000256" key="1">
    <source>
        <dbReference type="ARBA" id="ARBA00004496"/>
    </source>
</evidence>
<dbReference type="KEGG" id="aqu:100633970"/>
<dbReference type="Gene3D" id="1.25.40.10">
    <property type="entry name" value="Tetratricopeptide repeat domain"/>
    <property type="match status" value="3"/>
</dbReference>
<protein>
    <recommendedName>
        <fullName evidence="7">RNA-polymerase II-associated protein 3-like C-terminal domain-containing protein</fullName>
    </recommendedName>
</protein>
<dbReference type="OrthoDB" id="2942533at2759"/>
<keyword evidence="2" id="KW-0963">Cytoplasm</keyword>
<feature type="repeat" description="TPR" evidence="5">
    <location>
        <begin position="201"/>
        <end position="234"/>
    </location>
</feature>
<feature type="compositionally biased region" description="Basic and acidic residues" evidence="6">
    <location>
        <begin position="181"/>
        <end position="209"/>
    </location>
</feature>
<dbReference type="SMART" id="SM00028">
    <property type="entry name" value="TPR"/>
    <property type="match status" value="9"/>
</dbReference>
<dbReference type="InParanoid" id="A0A1X7VDA7"/>
<reference evidence="9" key="1">
    <citation type="journal article" date="2010" name="Nature">
        <title>The Amphimedon queenslandica genome and the evolution of animal complexity.</title>
        <authorList>
            <person name="Srivastava M."/>
            <person name="Simakov O."/>
            <person name="Chapman J."/>
            <person name="Fahey B."/>
            <person name="Gauthier M.E."/>
            <person name="Mitros T."/>
            <person name="Richards G.S."/>
            <person name="Conaco C."/>
            <person name="Dacre M."/>
            <person name="Hellsten U."/>
            <person name="Larroux C."/>
            <person name="Putnam N.H."/>
            <person name="Stanke M."/>
            <person name="Adamska M."/>
            <person name="Darling A."/>
            <person name="Degnan S.M."/>
            <person name="Oakley T.H."/>
            <person name="Plachetzki D.C."/>
            <person name="Zhai Y."/>
            <person name="Adamski M."/>
            <person name="Calcino A."/>
            <person name="Cummins S.F."/>
            <person name="Goodstein D.M."/>
            <person name="Harris C."/>
            <person name="Jackson D.J."/>
            <person name="Leys S.P."/>
            <person name="Shu S."/>
            <person name="Woodcroft B.J."/>
            <person name="Vervoort M."/>
            <person name="Kosik K.S."/>
            <person name="Manning G."/>
            <person name="Degnan B.M."/>
            <person name="Rokhsar D.S."/>
        </authorList>
    </citation>
    <scope>NUCLEOTIDE SEQUENCE [LARGE SCALE GENOMIC DNA]</scope>
</reference>
<evidence type="ECO:0000256" key="2">
    <source>
        <dbReference type="ARBA" id="ARBA00022490"/>
    </source>
</evidence>
<feature type="region of interest" description="Disordered" evidence="6">
    <location>
        <begin position="318"/>
        <end position="380"/>
    </location>
</feature>
<keyword evidence="9" id="KW-1185">Reference proteome</keyword>
<dbReference type="eggNOG" id="KOG1124">
    <property type="taxonomic scope" value="Eukaryota"/>
</dbReference>
<dbReference type="PROSITE" id="PS50005">
    <property type="entry name" value="TPR"/>
    <property type="match status" value="2"/>
</dbReference>
<dbReference type="Pfam" id="PF13181">
    <property type="entry name" value="TPR_8"/>
    <property type="match status" value="3"/>
</dbReference>
<dbReference type="GO" id="GO:0031072">
    <property type="term" value="F:heat shock protein binding"/>
    <property type="evidence" value="ECO:0007669"/>
    <property type="project" value="TreeGrafter"/>
</dbReference>
<evidence type="ECO:0000256" key="4">
    <source>
        <dbReference type="ARBA" id="ARBA00022803"/>
    </source>
</evidence>
<evidence type="ECO:0000256" key="3">
    <source>
        <dbReference type="ARBA" id="ARBA00022737"/>
    </source>
</evidence>
<feature type="compositionally biased region" description="Basic and acidic residues" evidence="6">
    <location>
        <begin position="153"/>
        <end position="171"/>
    </location>
</feature>
<dbReference type="SUPFAM" id="SSF48452">
    <property type="entry name" value="TPR-like"/>
    <property type="match status" value="3"/>
</dbReference>